<dbReference type="GO" id="GO:0003676">
    <property type="term" value="F:nucleic acid binding"/>
    <property type="evidence" value="ECO:0007669"/>
    <property type="project" value="InterPro"/>
</dbReference>
<comment type="caution">
    <text evidence="2">The sequence shown here is derived from an EMBL/GenBank/DDBJ whole genome shotgun (WGS) entry which is preliminary data.</text>
</comment>
<reference evidence="2 3" key="1">
    <citation type="submission" date="2020-12" db="EMBL/GenBank/DDBJ databases">
        <title>Concerted genomic and epigenomic changes stabilize Arabidopsis allopolyploids.</title>
        <authorList>
            <person name="Chen Z."/>
        </authorList>
    </citation>
    <scope>NUCLEOTIDE SEQUENCE [LARGE SCALE GENOMIC DNA]</scope>
    <source>
        <strain evidence="2">As9502</strain>
        <tissue evidence="2">Leaf</tissue>
    </source>
</reference>
<dbReference type="Pfam" id="PF13456">
    <property type="entry name" value="RVT_3"/>
    <property type="match status" value="1"/>
</dbReference>
<dbReference type="AlphaFoldDB" id="A0A8T2DLM4"/>
<dbReference type="InterPro" id="IPR002156">
    <property type="entry name" value="RNaseH_domain"/>
</dbReference>
<protein>
    <submittedName>
        <fullName evidence="2">Ribonuclease H domain</fullName>
    </submittedName>
</protein>
<accession>A0A8T2DLM4</accession>
<organism evidence="2 3">
    <name type="scientific">Arabidopsis suecica</name>
    <name type="common">Swedish thale-cress</name>
    <name type="synonym">Cardaminopsis suecica</name>
    <dbReference type="NCBI Taxonomy" id="45249"/>
    <lineage>
        <taxon>Eukaryota</taxon>
        <taxon>Viridiplantae</taxon>
        <taxon>Streptophyta</taxon>
        <taxon>Embryophyta</taxon>
        <taxon>Tracheophyta</taxon>
        <taxon>Spermatophyta</taxon>
        <taxon>Magnoliopsida</taxon>
        <taxon>eudicotyledons</taxon>
        <taxon>Gunneridae</taxon>
        <taxon>Pentapetalae</taxon>
        <taxon>rosids</taxon>
        <taxon>malvids</taxon>
        <taxon>Brassicales</taxon>
        <taxon>Brassicaceae</taxon>
        <taxon>Camelineae</taxon>
        <taxon>Arabidopsis</taxon>
    </lineage>
</organism>
<dbReference type="EMBL" id="JAEFBJ010000005">
    <property type="protein sequence ID" value="KAG7612259.1"/>
    <property type="molecule type" value="Genomic_DNA"/>
</dbReference>
<dbReference type="PANTHER" id="PTHR47074">
    <property type="entry name" value="BNAC02G40300D PROTEIN"/>
    <property type="match status" value="1"/>
</dbReference>
<dbReference type="OrthoDB" id="1021079at2759"/>
<feature type="domain" description="RNase H type-1" evidence="1">
    <location>
        <begin position="148"/>
        <end position="268"/>
    </location>
</feature>
<evidence type="ECO:0000313" key="3">
    <source>
        <dbReference type="Proteomes" id="UP000694251"/>
    </source>
</evidence>
<sequence>MMKESENWIYETVWDREGNPKKSSTCDLEVWRASGIPHHILTSVGASVETKLEIILSRILAKNQPQLSQLALWIMWRLWRSRNQLVFQQQNLSWQSTLKRAKDDVQEWENAQEYIQSLNHYTVREGYNGRESTQQKWEQPLMGWIKCNYDGSFNYRTQQTNSGWLIRDDKGFYKGAAQAVGGTMNNALESELQALVMAIEHTWSQGYRKVIFEGDSKQVEELLNRKQLHFGAFNWIREAWSWRKRFEEVIFSWTPRTNNQPADMLAKSHLPQDTSFLYHYFVPKLITNALHCNHC</sequence>
<dbReference type="InterPro" id="IPR052929">
    <property type="entry name" value="RNase_H-like_EbsB-rel"/>
</dbReference>
<dbReference type="InterPro" id="IPR044730">
    <property type="entry name" value="RNase_H-like_dom_plant"/>
</dbReference>
<evidence type="ECO:0000313" key="2">
    <source>
        <dbReference type="EMBL" id="KAG7612259.1"/>
    </source>
</evidence>
<evidence type="ECO:0000259" key="1">
    <source>
        <dbReference type="Pfam" id="PF13456"/>
    </source>
</evidence>
<gene>
    <name evidence="2" type="ORF">ISN44_As05g042890</name>
</gene>
<dbReference type="Proteomes" id="UP000694251">
    <property type="component" value="Chromosome 5"/>
</dbReference>
<dbReference type="PANTHER" id="PTHR47074:SF78">
    <property type="entry name" value="GB|AAF30348.1-RELATED"/>
    <property type="match status" value="1"/>
</dbReference>
<keyword evidence="3" id="KW-1185">Reference proteome</keyword>
<dbReference type="CDD" id="cd06222">
    <property type="entry name" value="RNase_H_like"/>
    <property type="match status" value="1"/>
</dbReference>
<name>A0A8T2DLM4_ARASU</name>
<proteinExistence type="predicted"/>
<dbReference type="GO" id="GO:0004523">
    <property type="term" value="F:RNA-DNA hybrid ribonuclease activity"/>
    <property type="evidence" value="ECO:0007669"/>
    <property type="project" value="InterPro"/>
</dbReference>